<sequence length="144" mass="15793">MSRTKLYARIGIGVGTVALLACVFFVAAAIGDLGRLRQGIEKGFDLRGAYQLPESRGEYLSFQVFDEERTWEAWSGGDATAVRGTIGATNDPNCYLLLDEDGVEVGWVHLAFADRDGAGTLYVRYGDDGLVEMRKVSTVPLYFK</sequence>
<dbReference type="GeneID" id="78358267"/>
<dbReference type="RefSeq" id="WP_015539154.1">
    <property type="nucleotide sequence ID" value="NZ_CABMMS010000001.1"/>
</dbReference>
<proteinExistence type="predicted"/>
<comment type="caution">
    <text evidence="1">The sequence shown here is derived from an EMBL/GenBank/DDBJ whole genome shotgun (WGS) entry which is preliminary data.</text>
</comment>
<organism evidence="1 2">
    <name type="scientific">Gordonibacter pamelaeae</name>
    <dbReference type="NCBI Taxonomy" id="471189"/>
    <lineage>
        <taxon>Bacteria</taxon>
        <taxon>Bacillati</taxon>
        <taxon>Actinomycetota</taxon>
        <taxon>Coriobacteriia</taxon>
        <taxon>Eggerthellales</taxon>
        <taxon>Eggerthellaceae</taxon>
        <taxon>Gordonibacter</taxon>
    </lineage>
</organism>
<accession>A0A369M7X7</accession>
<dbReference type="EMBL" id="PPTS01000001">
    <property type="protein sequence ID" value="RDB67027.1"/>
    <property type="molecule type" value="Genomic_DNA"/>
</dbReference>
<protein>
    <submittedName>
        <fullName evidence="1">Uncharacterized protein</fullName>
    </submittedName>
</protein>
<dbReference type="OrthoDB" id="3178199at2"/>
<dbReference type="PROSITE" id="PS51257">
    <property type="entry name" value="PROKAR_LIPOPROTEIN"/>
    <property type="match status" value="1"/>
</dbReference>
<reference evidence="1 2" key="1">
    <citation type="journal article" date="2018" name="Elife">
        <title>Discovery and characterization of a prevalent human gut bacterial enzyme sufficient for the inactivation of a family of plant toxins.</title>
        <authorList>
            <person name="Koppel N."/>
            <person name="Bisanz J.E."/>
            <person name="Pandelia M.E."/>
            <person name="Turnbaugh P.J."/>
            <person name="Balskus E.P."/>
        </authorList>
    </citation>
    <scope>NUCLEOTIDE SEQUENCE [LARGE SCALE GENOMIC DNA]</scope>
    <source>
        <strain evidence="1 2">3C</strain>
    </source>
</reference>
<dbReference type="Proteomes" id="UP000254000">
    <property type="component" value="Unassembled WGS sequence"/>
</dbReference>
<name>A0A369M7X7_9ACTN</name>
<gene>
    <name evidence="1" type="ORF">C1877_00850</name>
</gene>
<dbReference type="AlphaFoldDB" id="A0A369M7X7"/>
<evidence type="ECO:0000313" key="1">
    <source>
        <dbReference type="EMBL" id="RDB67027.1"/>
    </source>
</evidence>
<keyword evidence="2" id="KW-1185">Reference proteome</keyword>
<evidence type="ECO:0000313" key="2">
    <source>
        <dbReference type="Proteomes" id="UP000254000"/>
    </source>
</evidence>